<evidence type="ECO:0000256" key="1">
    <source>
        <dbReference type="SAM" id="Phobius"/>
    </source>
</evidence>
<dbReference type="EMBL" id="BARS01053430">
    <property type="protein sequence ID" value="GAG51464.1"/>
    <property type="molecule type" value="Genomic_DNA"/>
</dbReference>
<organism evidence="2">
    <name type="scientific">marine sediment metagenome</name>
    <dbReference type="NCBI Taxonomy" id="412755"/>
    <lineage>
        <taxon>unclassified sequences</taxon>
        <taxon>metagenomes</taxon>
        <taxon>ecological metagenomes</taxon>
    </lineage>
</organism>
<feature type="transmembrane region" description="Helical" evidence="1">
    <location>
        <begin position="83"/>
        <end position="106"/>
    </location>
</feature>
<feature type="transmembrane region" description="Helical" evidence="1">
    <location>
        <begin position="7"/>
        <end position="29"/>
    </location>
</feature>
<proteinExistence type="predicted"/>
<comment type="caution">
    <text evidence="2">The sequence shown here is derived from an EMBL/GenBank/DDBJ whole genome shotgun (WGS) entry which is preliminary data.</text>
</comment>
<evidence type="ECO:0000313" key="2">
    <source>
        <dbReference type="EMBL" id="GAG51464.1"/>
    </source>
</evidence>
<feature type="non-terminal residue" evidence="2">
    <location>
        <position position="202"/>
    </location>
</feature>
<keyword evidence="1" id="KW-0472">Membrane</keyword>
<keyword evidence="1" id="KW-0812">Transmembrane</keyword>
<name>X0Y6F5_9ZZZZ</name>
<accession>X0Y6F5</accession>
<feature type="transmembrane region" description="Helical" evidence="1">
    <location>
        <begin position="142"/>
        <end position="160"/>
    </location>
</feature>
<gene>
    <name evidence="2" type="ORF">S01H1_79280</name>
</gene>
<dbReference type="AlphaFoldDB" id="X0Y6F5"/>
<reference evidence="2" key="1">
    <citation type="journal article" date="2014" name="Front. Microbiol.">
        <title>High frequency of phylogenetically diverse reductive dehalogenase-homologous genes in deep subseafloor sedimentary metagenomes.</title>
        <authorList>
            <person name="Kawai M."/>
            <person name="Futagami T."/>
            <person name="Toyoda A."/>
            <person name="Takaki Y."/>
            <person name="Nishi S."/>
            <person name="Hori S."/>
            <person name="Arai W."/>
            <person name="Tsubouchi T."/>
            <person name="Morono Y."/>
            <person name="Uchiyama I."/>
            <person name="Ito T."/>
            <person name="Fujiyama A."/>
            <person name="Inagaki F."/>
            <person name="Takami H."/>
        </authorList>
    </citation>
    <scope>NUCLEOTIDE SEQUENCE</scope>
    <source>
        <strain evidence="2">Expedition CK06-06</strain>
    </source>
</reference>
<feature type="transmembrane region" description="Helical" evidence="1">
    <location>
        <begin position="112"/>
        <end position="130"/>
    </location>
</feature>
<feature type="transmembrane region" description="Helical" evidence="1">
    <location>
        <begin position="41"/>
        <end position="62"/>
    </location>
</feature>
<sequence>MLRIAKTVVVIVGLSIAFLGLLAGGLYLIPPFIRGGEIDLLRATAGASFAALGVGLGLPLAWQGLNSLRGLPSRLFRPWPARVLAAVFVVALILGQVVLALDLLPALTFPPFYALGAVLPPLFFLTFVGRSLAEGDIRWRDVVLQLASGAFLATFGAFGLEAVFGLLSMAIVFTLAALTPGGAAWFQELSAHLQNPRWFQSP</sequence>
<protein>
    <submittedName>
        <fullName evidence="2">Uncharacterized protein</fullName>
    </submittedName>
</protein>
<keyword evidence="1" id="KW-1133">Transmembrane helix</keyword>